<dbReference type="VEuPathDB" id="HostDB:ENSMUSG00000009073"/>
<dbReference type="ExpressionAtlas" id="E9Q7I0">
    <property type="expression patterns" value="baseline and differential"/>
</dbReference>
<dbReference type="Antibodypedia" id="319">
    <property type="antibodies" value="683 antibodies from 45 providers"/>
</dbReference>
<dbReference type="Proteomes" id="UP000000589">
    <property type="component" value="Chromosome 11"/>
</dbReference>
<reference evidence="1" key="4">
    <citation type="submission" date="2025-09" db="UniProtKB">
        <authorList>
            <consortium name="Ensembl"/>
        </authorList>
    </citation>
    <scope>IDENTIFICATION</scope>
    <source>
        <strain evidence="1">C57BL/6J</strain>
    </source>
</reference>
<dbReference type="SMR" id="E9Q7I0"/>
<evidence type="ECO:0000313" key="3">
    <source>
        <dbReference type="Proteomes" id="UP000000589"/>
    </source>
</evidence>
<dbReference type="Bgee" id="ENSMUSG00000009073">
    <property type="expression patterns" value="Expressed in gastrula and 286 other cell types or tissues"/>
</dbReference>
<dbReference type="MGI" id="MGI:97307">
    <property type="gene designation" value="Nf2"/>
</dbReference>
<evidence type="ECO:0000313" key="1">
    <source>
        <dbReference type="Ensembl" id="ENSMUSP00000130263.2"/>
    </source>
</evidence>
<dbReference type="GeneTree" id="ENSGT01020000230354"/>
<dbReference type="Ensembl" id="ENSMUST00000172305.2">
    <property type="protein sequence ID" value="ENSMUSP00000130263.2"/>
    <property type="gene ID" value="ENSMUSG00000009073.17"/>
</dbReference>
<proteinExistence type="predicted"/>
<reference evidence="1 3" key="2">
    <citation type="journal article" date="2011" name="PLoS Biol.">
        <title>Modernizing reference genome assemblies.</title>
        <authorList>
            <person name="Church D.M."/>
            <person name="Schneider V.A."/>
            <person name="Graves T."/>
            <person name="Auger K."/>
            <person name="Cunningham F."/>
            <person name="Bouk N."/>
            <person name="Chen H.C."/>
            <person name="Agarwala R."/>
            <person name="McLaren W.M."/>
            <person name="Ritchie G.R."/>
            <person name="Albracht D."/>
            <person name="Kremitzki M."/>
            <person name="Rock S."/>
            <person name="Kotkiewicz H."/>
            <person name="Kremitzki C."/>
            <person name="Wollam A."/>
            <person name="Trani L."/>
            <person name="Fulton L."/>
            <person name="Fulton R."/>
            <person name="Matthews L."/>
            <person name="Whitehead S."/>
            <person name="Chow W."/>
            <person name="Torrance J."/>
            <person name="Dunn M."/>
            <person name="Harden G."/>
            <person name="Threadgold G."/>
            <person name="Wood J."/>
            <person name="Collins J."/>
            <person name="Heath P."/>
            <person name="Griffiths G."/>
            <person name="Pelan S."/>
            <person name="Grafham D."/>
            <person name="Eichler E.E."/>
            <person name="Weinstock G."/>
            <person name="Mardis E.R."/>
            <person name="Wilson R.K."/>
            <person name="Howe K."/>
            <person name="Flicek P."/>
            <person name="Hubbard T."/>
        </authorList>
    </citation>
    <scope>NUCLEOTIDE SEQUENCE [LARGE SCALE GENOMIC DNA]</scope>
    <source>
        <strain evidence="1 3">C57BL/6J</strain>
    </source>
</reference>
<name>E9Q7I0_MOUSE</name>
<feature type="non-terminal residue" evidence="1">
    <location>
        <position position="131"/>
    </location>
</feature>
<reference evidence="1 3" key="1">
    <citation type="journal article" date="2009" name="PLoS Biol.">
        <title>Lineage-specific biology revealed by a finished genome assembly of the mouse.</title>
        <authorList>
            <consortium name="Mouse Genome Sequencing Consortium"/>
            <person name="Church D.M."/>
            <person name="Goodstadt L."/>
            <person name="Hillier L.W."/>
            <person name="Zody M.C."/>
            <person name="Goldstein S."/>
            <person name="She X."/>
            <person name="Bult C.J."/>
            <person name="Agarwala R."/>
            <person name="Cherry J.L."/>
            <person name="DiCuccio M."/>
            <person name="Hlavina W."/>
            <person name="Kapustin Y."/>
            <person name="Meric P."/>
            <person name="Maglott D."/>
            <person name="Birtle Z."/>
            <person name="Marques A.C."/>
            <person name="Graves T."/>
            <person name="Zhou S."/>
            <person name="Teague B."/>
            <person name="Potamousis K."/>
            <person name="Churas C."/>
            <person name="Place M."/>
            <person name="Herschleb J."/>
            <person name="Runnheim R."/>
            <person name="Forrest D."/>
            <person name="Amos-Landgraf J."/>
            <person name="Schwartz D.C."/>
            <person name="Cheng Z."/>
            <person name="Lindblad-Toh K."/>
            <person name="Eichler E.E."/>
            <person name="Ponting C.P."/>
        </authorList>
    </citation>
    <scope>NUCLEOTIDE SEQUENCE [LARGE SCALE GENOMIC DNA]</scope>
    <source>
        <strain evidence="1 3">C57BL/6J</strain>
    </source>
</reference>
<sequence length="131" mass="14828">MAGAIASRMSFSSLKRKQPKTFTVRIVTMDAEMEFNCEAHHISVTSHCSLLMERQQAQPQPSSSKGSFQPHCLKGTLLCLSSFWKPPSLLLESEHLPQPFFFLFSSHDQGGGLQMERDRFKCTLMKTRDCS</sequence>
<reference evidence="1" key="3">
    <citation type="submission" date="2025-08" db="UniProtKB">
        <authorList>
            <consortium name="Ensembl"/>
        </authorList>
    </citation>
    <scope>IDENTIFICATION</scope>
    <source>
        <strain evidence="1">C57BL/6J</strain>
    </source>
</reference>
<organism evidence="1 3">
    <name type="scientific">Mus musculus</name>
    <name type="common">Mouse</name>
    <dbReference type="NCBI Taxonomy" id="10090"/>
    <lineage>
        <taxon>Eukaryota</taxon>
        <taxon>Metazoa</taxon>
        <taxon>Chordata</taxon>
        <taxon>Craniata</taxon>
        <taxon>Vertebrata</taxon>
        <taxon>Euteleostomi</taxon>
        <taxon>Mammalia</taxon>
        <taxon>Eutheria</taxon>
        <taxon>Euarchontoglires</taxon>
        <taxon>Glires</taxon>
        <taxon>Rodentia</taxon>
        <taxon>Myomorpha</taxon>
        <taxon>Muroidea</taxon>
        <taxon>Muridae</taxon>
        <taxon>Murinae</taxon>
        <taxon>Mus</taxon>
        <taxon>Mus</taxon>
    </lineage>
</organism>
<dbReference type="AGR" id="MGI:97307"/>
<protein>
    <submittedName>
        <fullName evidence="1">Neurofibromin 2</fullName>
    </submittedName>
</protein>
<accession>E9Q7I0</accession>
<dbReference type="AlphaFoldDB" id="E9Q7I0"/>
<evidence type="ECO:0000313" key="2">
    <source>
        <dbReference type="MGI" id="MGI:97307"/>
    </source>
</evidence>
<gene>
    <name evidence="1 2" type="primary">Nf2</name>
</gene>
<dbReference type="HOGENOM" id="CLU_1932352_0_0_1"/>
<dbReference type="ProteomicsDB" id="367639"/>
<keyword evidence="3" id="KW-1185">Reference proteome</keyword>